<dbReference type="Proteomes" id="UP001165275">
    <property type="component" value="Unassembled WGS sequence"/>
</dbReference>
<reference evidence="1" key="1">
    <citation type="submission" date="2021-04" db="EMBL/GenBank/DDBJ databases">
        <title>Genome sequence of Serratia sp. arafor3.</title>
        <authorList>
            <person name="Besaury L."/>
        </authorList>
    </citation>
    <scope>NUCLEOTIDE SEQUENCE</scope>
    <source>
        <strain evidence="1">Arafor3</strain>
    </source>
</reference>
<dbReference type="EMBL" id="JAGQDC010000021">
    <property type="protein sequence ID" value="MCL1031365.1"/>
    <property type="molecule type" value="Genomic_DNA"/>
</dbReference>
<gene>
    <name evidence="1" type="ORF">KAJ71_20435</name>
</gene>
<evidence type="ECO:0000313" key="2">
    <source>
        <dbReference type="Proteomes" id="UP001165275"/>
    </source>
</evidence>
<proteinExistence type="predicted"/>
<comment type="caution">
    <text evidence="1">The sequence shown here is derived from an EMBL/GenBank/DDBJ whole genome shotgun (WGS) entry which is preliminary data.</text>
</comment>
<keyword evidence="2" id="KW-1185">Reference proteome</keyword>
<organism evidence="1 2">
    <name type="scientific">Serratia silvae</name>
    <dbReference type="NCBI Taxonomy" id="2824122"/>
    <lineage>
        <taxon>Bacteria</taxon>
        <taxon>Pseudomonadati</taxon>
        <taxon>Pseudomonadota</taxon>
        <taxon>Gammaproteobacteria</taxon>
        <taxon>Enterobacterales</taxon>
        <taxon>Yersiniaceae</taxon>
        <taxon>Serratia</taxon>
    </lineage>
</organism>
<accession>A0ABT0KH68</accession>
<evidence type="ECO:0000313" key="1">
    <source>
        <dbReference type="EMBL" id="MCL1031365.1"/>
    </source>
</evidence>
<sequence>MLNVKMAFDNREGLLQFDTGSITDVAMPELHGDISLAELVEEVTAAHLNPVQGFVRSVEDATIYELVNTLRQVGFVLELDDEAQQLFEEEQDREVEESDSLVEF</sequence>
<dbReference type="RefSeq" id="WP_248947371.1">
    <property type="nucleotide sequence ID" value="NZ_CBCSGY010000016.1"/>
</dbReference>
<protein>
    <submittedName>
        <fullName evidence="1">Uncharacterized protein</fullName>
    </submittedName>
</protein>
<name>A0ABT0KH68_9GAMM</name>